<name>A0A7S2XC73_9EUKA</name>
<comment type="similarity">
    <text evidence="1 5">Belongs to the E2F/DP family.</text>
</comment>
<dbReference type="InterPro" id="IPR037241">
    <property type="entry name" value="E2F-DP_heterodim"/>
</dbReference>
<keyword evidence="6" id="KW-0175">Coiled coil</keyword>
<protein>
    <recommendedName>
        <fullName evidence="8">E2F/DP family winged-helix DNA-binding domain-containing protein</fullName>
    </recommendedName>
</protein>
<dbReference type="GO" id="GO:0090575">
    <property type="term" value="C:RNA polymerase II transcription regulator complex"/>
    <property type="evidence" value="ECO:0007669"/>
    <property type="project" value="TreeGrafter"/>
</dbReference>
<dbReference type="InterPro" id="IPR032198">
    <property type="entry name" value="E2F_CC-MB"/>
</dbReference>
<dbReference type="Pfam" id="PF02319">
    <property type="entry name" value="WHD_E2F_TDP"/>
    <property type="match status" value="1"/>
</dbReference>
<keyword evidence="5" id="KW-0539">Nucleus</keyword>
<dbReference type="Pfam" id="PF16421">
    <property type="entry name" value="E2F_CC-MB"/>
    <property type="match status" value="1"/>
</dbReference>
<dbReference type="PANTHER" id="PTHR12081">
    <property type="entry name" value="TRANSCRIPTION FACTOR E2F"/>
    <property type="match status" value="1"/>
</dbReference>
<evidence type="ECO:0000259" key="8">
    <source>
        <dbReference type="SMART" id="SM01372"/>
    </source>
</evidence>
<dbReference type="EMBL" id="HBHP01021768">
    <property type="protein sequence ID" value="CAD9769564.1"/>
    <property type="molecule type" value="Transcribed_RNA"/>
</dbReference>
<dbReference type="Gene3D" id="1.10.10.10">
    <property type="entry name" value="Winged helix-like DNA-binding domain superfamily/Winged helix DNA-binding domain"/>
    <property type="match status" value="1"/>
</dbReference>
<keyword evidence="4 5" id="KW-0804">Transcription</keyword>
<dbReference type="PANTHER" id="PTHR12081:SF18">
    <property type="entry name" value="TRANSCRIPTION FACTOR E2F2-RELATED"/>
    <property type="match status" value="1"/>
</dbReference>
<feature type="compositionally biased region" description="Basic residues" evidence="7">
    <location>
        <begin position="26"/>
        <end position="36"/>
    </location>
</feature>
<comment type="subcellular location">
    <subcellularLocation>
        <location evidence="5">Nucleus</location>
    </subcellularLocation>
</comment>
<dbReference type="GO" id="GO:0000978">
    <property type="term" value="F:RNA polymerase II cis-regulatory region sequence-specific DNA binding"/>
    <property type="evidence" value="ECO:0007669"/>
    <property type="project" value="InterPro"/>
</dbReference>
<dbReference type="InterPro" id="IPR036388">
    <property type="entry name" value="WH-like_DNA-bd_sf"/>
</dbReference>
<proteinExistence type="inferred from homology"/>
<keyword evidence="2 5" id="KW-0805">Transcription regulation</keyword>
<gene>
    <name evidence="9" type="ORF">LSP00402_LOCUS13547</name>
</gene>
<dbReference type="SUPFAM" id="SSF46785">
    <property type="entry name" value="Winged helix' DNA-binding domain"/>
    <property type="match status" value="1"/>
</dbReference>
<feature type="region of interest" description="Disordered" evidence="7">
    <location>
        <begin position="1"/>
        <end position="54"/>
    </location>
</feature>
<dbReference type="SMART" id="SM01372">
    <property type="entry name" value="E2F_TDP"/>
    <property type="match status" value="1"/>
</dbReference>
<dbReference type="InterPro" id="IPR036390">
    <property type="entry name" value="WH_DNA-bd_sf"/>
</dbReference>
<feature type="coiled-coil region" evidence="6">
    <location>
        <begin position="125"/>
        <end position="152"/>
    </location>
</feature>
<sequence length="246" mass="27985">MDASPPPTITTGKRRRTPTKMAGPNKRTKIRAKQPRRPASQQACGKNRKKRTPRFDSSLGLLTKKFVELIKKQDDKLLDLNDAADTLQVQKRRIYDITNVLEGIGLIEKKSKNRIHWRAEGICQYDEYGREMIALQEELEKVKGEEEQIDLRRTEIKERLNSLGTDEANQKLAFVTHEDIKNLAPFKGSALITIKAPSGTTLEVQENNEDENVTHKYGISLESTKGKIDVYPIVEPESKVEFITAE</sequence>
<organism evidence="9">
    <name type="scientific">Lotharella oceanica</name>
    <dbReference type="NCBI Taxonomy" id="641309"/>
    <lineage>
        <taxon>Eukaryota</taxon>
        <taxon>Sar</taxon>
        <taxon>Rhizaria</taxon>
        <taxon>Cercozoa</taxon>
        <taxon>Chlorarachniophyceae</taxon>
        <taxon>Lotharella</taxon>
    </lineage>
</organism>
<evidence type="ECO:0000256" key="2">
    <source>
        <dbReference type="ARBA" id="ARBA00023015"/>
    </source>
</evidence>
<dbReference type="FunFam" id="1.10.10.10:FF:000008">
    <property type="entry name" value="E2F transcription factor 1"/>
    <property type="match status" value="1"/>
</dbReference>
<keyword evidence="3 5" id="KW-0238">DNA-binding</keyword>
<evidence type="ECO:0000256" key="1">
    <source>
        <dbReference type="ARBA" id="ARBA00010940"/>
    </source>
</evidence>
<dbReference type="InterPro" id="IPR003316">
    <property type="entry name" value="E2F_WHTH_DNA-bd_dom"/>
</dbReference>
<dbReference type="SUPFAM" id="SSF144074">
    <property type="entry name" value="E2F-DP heterodimerization region"/>
    <property type="match status" value="1"/>
</dbReference>
<dbReference type="GO" id="GO:0000981">
    <property type="term" value="F:DNA-binding transcription factor activity, RNA polymerase II-specific"/>
    <property type="evidence" value="ECO:0007669"/>
    <property type="project" value="TreeGrafter"/>
</dbReference>
<evidence type="ECO:0000256" key="3">
    <source>
        <dbReference type="ARBA" id="ARBA00023125"/>
    </source>
</evidence>
<evidence type="ECO:0000256" key="7">
    <source>
        <dbReference type="SAM" id="MobiDB-lite"/>
    </source>
</evidence>
<evidence type="ECO:0000256" key="6">
    <source>
        <dbReference type="SAM" id="Coils"/>
    </source>
</evidence>
<dbReference type="GO" id="GO:0046983">
    <property type="term" value="F:protein dimerization activity"/>
    <property type="evidence" value="ECO:0007669"/>
    <property type="project" value="InterPro"/>
</dbReference>
<feature type="domain" description="E2F/DP family winged-helix DNA-binding" evidence="8">
    <location>
        <begin position="54"/>
        <end position="119"/>
    </location>
</feature>
<evidence type="ECO:0000313" key="9">
    <source>
        <dbReference type="EMBL" id="CAD9769564.1"/>
    </source>
</evidence>
<reference evidence="9" key="1">
    <citation type="submission" date="2021-01" db="EMBL/GenBank/DDBJ databases">
        <authorList>
            <person name="Corre E."/>
            <person name="Pelletier E."/>
            <person name="Niang G."/>
            <person name="Scheremetjew M."/>
            <person name="Finn R."/>
            <person name="Kale V."/>
            <person name="Holt S."/>
            <person name="Cochrane G."/>
            <person name="Meng A."/>
            <person name="Brown T."/>
            <person name="Cohen L."/>
        </authorList>
    </citation>
    <scope>NUCLEOTIDE SEQUENCE</scope>
    <source>
        <strain evidence="9">CCMP622</strain>
    </source>
</reference>
<accession>A0A7S2XC73</accession>
<dbReference type="Gene3D" id="6.10.250.540">
    <property type="match status" value="1"/>
</dbReference>
<dbReference type="CDD" id="cd14660">
    <property type="entry name" value="E2F_DD"/>
    <property type="match status" value="1"/>
</dbReference>
<dbReference type="InterPro" id="IPR015633">
    <property type="entry name" value="E2F"/>
</dbReference>
<evidence type="ECO:0000256" key="5">
    <source>
        <dbReference type="RuleBase" id="RU003796"/>
    </source>
</evidence>
<dbReference type="AlphaFoldDB" id="A0A7S2XC73"/>
<evidence type="ECO:0000256" key="4">
    <source>
        <dbReference type="ARBA" id="ARBA00023163"/>
    </source>
</evidence>